<reference evidence="2 3" key="1">
    <citation type="submission" date="2015-04" db="EMBL/GenBank/DDBJ databases">
        <title>Complete genome sequence of Schizopora paradoxa KUC8140, a cosmopolitan wood degrader in East Asia.</title>
        <authorList>
            <consortium name="DOE Joint Genome Institute"/>
            <person name="Min B."/>
            <person name="Park H."/>
            <person name="Jang Y."/>
            <person name="Kim J.-J."/>
            <person name="Kim K.H."/>
            <person name="Pangilinan J."/>
            <person name="Lipzen A."/>
            <person name="Riley R."/>
            <person name="Grigoriev I.V."/>
            <person name="Spatafora J.W."/>
            <person name="Choi I.-G."/>
        </authorList>
    </citation>
    <scope>NUCLEOTIDE SEQUENCE [LARGE SCALE GENOMIC DNA]</scope>
    <source>
        <strain evidence="2 3">KUC8140</strain>
    </source>
</reference>
<organism evidence="2 3">
    <name type="scientific">Schizopora paradoxa</name>
    <dbReference type="NCBI Taxonomy" id="27342"/>
    <lineage>
        <taxon>Eukaryota</taxon>
        <taxon>Fungi</taxon>
        <taxon>Dikarya</taxon>
        <taxon>Basidiomycota</taxon>
        <taxon>Agaricomycotina</taxon>
        <taxon>Agaricomycetes</taxon>
        <taxon>Hymenochaetales</taxon>
        <taxon>Schizoporaceae</taxon>
        <taxon>Schizopora</taxon>
    </lineage>
</organism>
<dbReference type="Proteomes" id="UP000053477">
    <property type="component" value="Unassembled WGS sequence"/>
</dbReference>
<dbReference type="STRING" id="27342.A0A0H2S0K0"/>
<dbReference type="EMBL" id="KQ086024">
    <property type="protein sequence ID" value="KLO10526.1"/>
    <property type="molecule type" value="Genomic_DNA"/>
</dbReference>
<gene>
    <name evidence="2" type="ORF">SCHPADRAFT_832446</name>
</gene>
<dbReference type="InterPro" id="IPR046496">
    <property type="entry name" value="DUF6589"/>
</dbReference>
<dbReference type="InParanoid" id="A0A0H2S0K0"/>
<dbReference type="Pfam" id="PF20231">
    <property type="entry name" value="DUF6589"/>
    <property type="match status" value="1"/>
</dbReference>
<dbReference type="AlphaFoldDB" id="A0A0H2S0K0"/>
<accession>A0A0H2S0K0</accession>
<name>A0A0H2S0K0_9AGAM</name>
<sequence>VFAISILLFVRNRATNFLPVIFGVFLKIGGAGSRVISVFSKLGVCVTDKTVETVKLRLSEDAVQVAANYIQSGKLFYFIFDNINLYLRKYEQTLANKNRMIHATNAAIIPIHLHDPTLEAQALDLKAWLGTKGARSETDPSVIELTRDDALRMQSSFKALIVQFIVAYTPGSRLWEHYSDFRARAAALTPKIRPLPVEKTTTLPFVNEGSRKGVTDMMTLLRERSGLSSDEFSAMARIVQGDWLTINNLRLSQEHRTDDIDSMERIEYAIPLPALWHTGYNAVKNIVKTHKGEDIMVDPASLGCHKEVFDRKWDINSPDYAAAKSLIRTSLISRILDIVIKFTSSKAAESAFKSQDDWLARSILFMRDALLFSEFESAVSFADPGRVLDVLKFWVYSFRGAGSHNYARECLDILVKWKYELTEAQRAAMERAWFVNRWGLPGRWIAADLYIEFLNYWIKVSSIRY</sequence>
<proteinExistence type="predicted"/>
<dbReference type="OrthoDB" id="3207600at2759"/>
<evidence type="ECO:0000313" key="3">
    <source>
        <dbReference type="Proteomes" id="UP000053477"/>
    </source>
</evidence>
<protein>
    <recommendedName>
        <fullName evidence="1">DUF6589 domain-containing protein</fullName>
    </recommendedName>
</protein>
<feature type="domain" description="DUF6589" evidence="1">
    <location>
        <begin position="341"/>
        <end position="460"/>
    </location>
</feature>
<evidence type="ECO:0000313" key="2">
    <source>
        <dbReference type="EMBL" id="KLO10526.1"/>
    </source>
</evidence>
<evidence type="ECO:0000259" key="1">
    <source>
        <dbReference type="Pfam" id="PF20231"/>
    </source>
</evidence>
<keyword evidence="3" id="KW-1185">Reference proteome</keyword>
<feature type="non-terminal residue" evidence="2">
    <location>
        <position position="1"/>
    </location>
</feature>